<dbReference type="PIRSF" id="PIRSF009193">
    <property type="entry name" value="UCP009193"/>
    <property type="match status" value="1"/>
</dbReference>
<feature type="compositionally biased region" description="Polar residues" evidence="1">
    <location>
        <begin position="90"/>
        <end position="112"/>
    </location>
</feature>
<dbReference type="OMA" id="MHADNES"/>
<proteinExistence type="predicted"/>
<name>A0A022QQW4_ERYGU</name>
<feature type="compositionally biased region" description="Polar residues" evidence="1">
    <location>
        <begin position="121"/>
        <end position="139"/>
    </location>
</feature>
<dbReference type="KEGG" id="egt:105965359"/>
<feature type="compositionally biased region" description="Polar residues" evidence="1">
    <location>
        <begin position="154"/>
        <end position="170"/>
    </location>
</feature>
<evidence type="ECO:0000313" key="3">
    <source>
        <dbReference type="Proteomes" id="UP000030748"/>
    </source>
</evidence>
<accession>A0A022QQW4</accession>
<dbReference type="EMBL" id="KI631018">
    <property type="protein sequence ID" value="EYU31112.1"/>
    <property type="molecule type" value="Genomic_DNA"/>
</dbReference>
<protein>
    <submittedName>
        <fullName evidence="2">Uncharacterized protein</fullName>
    </submittedName>
</protein>
<dbReference type="OrthoDB" id="755598at2759"/>
<dbReference type="STRING" id="4155.A0A022QQW4"/>
<dbReference type="PhylomeDB" id="A0A022QQW4"/>
<sequence>MAKKRKSDSTRLDEVDRSMYTAFCSGANSLSQLYSQAMHQQRLSFQDGERHALEKLYNLILRQQEDGVRVTANDVLAYVENELDYGIEEPQSQSALQPTHSGIPVSSSNSLGPATVGQGFRSGQVTEQSRNSVFSSALSSPVRRSLQHYHLPQGGQQNRDSNPPGSTDTSMDMHPYSPGNDSPC</sequence>
<dbReference type="PANTHER" id="PTHR33675">
    <property type="entry name" value="NUCLEAR RECEPTOR FAMILY 2 GROUP C PROTEIN"/>
    <property type="match status" value="1"/>
</dbReference>
<evidence type="ECO:0000313" key="2">
    <source>
        <dbReference type="EMBL" id="EYU31112.1"/>
    </source>
</evidence>
<evidence type="ECO:0000256" key="1">
    <source>
        <dbReference type="SAM" id="MobiDB-lite"/>
    </source>
</evidence>
<dbReference type="InterPro" id="IPR016549">
    <property type="entry name" value="UCP009193"/>
</dbReference>
<dbReference type="AlphaFoldDB" id="A0A022QQW4"/>
<reference evidence="2 3" key="1">
    <citation type="journal article" date="2013" name="Proc. Natl. Acad. Sci. U.S.A.">
        <title>Fine-scale variation in meiotic recombination in Mimulus inferred from population shotgun sequencing.</title>
        <authorList>
            <person name="Hellsten U."/>
            <person name="Wright K.M."/>
            <person name="Jenkins J."/>
            <person name="Shu S."/>
            <person name="Yuan Y."/>
            <person name="Wessler S.R."/>
            <person name="Schmutz J."/>
            <person name="Willis J.H."/>
            <person name="Rokhsar D.S."/>
        </authorList>
    </citation>
    <scope>NUCLEOTIDE SEQUENCE [LARGE SCALE GENOMIC DNA]</scope>
    <source>
        <strain evidence="3">cv. DUN x IM62</strain>
    </source>
</reference>
<dbReference type="eggNOG" id="ENOG502QQY0">
    <property type="taxonomic scope" value="Eukaryota"/>
</dbReference>
<dbReference type="PANTHER" id="PTHR33675:SF1">
    <property type="entry name" value="HOLOCARBOXYLASE SYNTHETASE"/>
    <property type="match status" value="1"/>
</dbReference>
<gene>
    <name evidence="2" type="ORF">MIMGU_mgv1a014609mg</name>
</gene>
<organism evidence="2 3">
    <name type="scientific">Erythranthe guttata</name>
    <name type="common">Yellow monkey flower</name>
    <name type="synonym">Mimulus guttatus</name>
    <dbReference type="NCBI Taxonomy" id="4155"/>
    <lineage>
        <taxon>Eukaryota</taxon>
        <taxon>Viridiplantae</taxon>
        <taxon>Streptophyta</taxon>
        <taxon>Embryophyta</taxon>
        <taxon>Tracheophyta</taxon>
        <taxon>Spermatophyta</taxon>
        <taxon>Magnoliopsida</taxon>
        <taxon>eudicotyledons</taxon>
        <taxon>Gunneridae</taxon>
        <taxon>Pentapetalae</taxon>
        <taxon>asterids</taxon>
        <taxon>lamiids</taxon>
        <taxon>Lamiales</taxon>
        <taxon>Phrymaceae</taxon>
        <taxon>Erythranthe</taxon>
    </lineage>
</organism>
<keyword evidence="3" id="KW-1185">Reference proteome</keyword>
<dbReference type="Proteomes" id="UP000030748">
    <property type="component" value="Unassembled WGS sequence"/>
</dbReference>
<feature type="region of interest" description="Disordered" evidence="1">
    <location>
        <begin position="89"/>
        <end position="184"/>
    </location>
</feature>